<reference evidence="7" key="2">
    <citation type="journal article" date="2022" name="Hortic Res">
        <title>The genome of Dioscorea zingiberensis sheds light on the biosynthesis, origin and evolution of the medicinally important diosgenin saponins.</title>
        <authorList>
            <person name="Li Y."/>
            <person name="Tan C."/>
            <person name="Li Z."/>
            <person name="Guo J."/>
            <person name="Li S."/>
            <person name="Chen X."/>
            <person name="Wang C."/>
            <person name="Dai X."/>
            <person name="Yang H."/>
            <person name="Song W."/>
            <person name="Hou L."/>
            <person name="Xu J."/>
            <person name="Tong Z."/>
            <person name="Xu A."/>
            <person name="Yuan X."/>
            <person name="Wang W."/>
            <person name="Yang Q."/>
            <person name="Chen L."/>
            <person name="Sun Z."/>
            <person name="Wang K."/>
            <person name="Pan B."/>
            <person name="Chen J."/>
            <person name="Bao Y."/>
            <person name="Liu F."/>
            <person name="Qi X."/>
            <person name="Gang D.R."/>
            <person name="Wen J."/>
            <person name="Li J."/>
        </authorList>
    </citation>
    <scope>NUCLEOTIDE SEQUENCE</scope>
    <source>
        <strain evidence="7">Dzin_1.0</strain>
    </source>
</reference>
<evidence type="ECO:0000256" key="4">
    <source>
        <dbReference type="ARBA" id="ARBA00022729"/>
    </source>
</evidence>
<dbReference type="PANTHER" id="PTHR13234:SF8">
    <property type="entry name" value="GAMMA-INTERFERON-INDUCIBLE LYSOSOMAL THIOL REDUCTASE"/>
    <property type="match status" value="1"/>
</dbReference>
<organism evidence="7 8">
    <name type="scientific">Dioscorea zingiberensis</name>
    <dbReference type="NCBI Taxonomy" id="325984"/>
    <lineage>
        <taxon>Eukaryota</taxon>
        <taxon>Viridiplantae</taxon>
        <taxon>Streptophyta</taxon>
        <taxon>Embryophyta</taxon>
        <taxon>Tracheophyta</taxon>
        <taxon>Spermatophyta</taxon>
        <taxon>Magnoliopsida</taxon>
        <taxon>Liliopsida</taxon>
        <taxon>Dioscoreales</taxon>
        <taxon>Dioscoreaceae</taxon>
        <taxon>Dioscorea</taxon>
    </lineage>
</organism>
<dbReference type="Proteomes" id="UP001085076">
    <property type="component" value="Miscellaneous, Linkage group lg01"/>
</dbReference>
<gene>
    <name evidence="7" type="ORF">J5N97_002234</name>
</gene>
<dbReference type="SUPFAM" id="SSF52833">
    <property type="entry name" value="Thioredoxin-like"/>
    <property type="match status" value="1"/>
</dbReference>
<reference evidence="7" key="1">
    <citation type="submission" date="2021-03" db="EMBL/GenBank/DDBJ databases">
        <authorList>
            <person name="Li Z."/>
            <person name="Yang C."/>
        </authorList>
    </citation>
    <scope>NUCLEOTIDE SEQUENCE</scope>
    <source>
        <strain evidence="7">Dzin_1.0</strain>
        <tissue evidence="7">Leaf</tissue>
    </source>
</reference>
<dbReference type="InterPro" id="IPR004911">
    <property type="entry name" value="Interferon-induced_GILT"/>
</dbReference>
<dbReference type="AlphaFoldDB" id="A0A9D5D2G4"/>
<evidence type="ECO:0000256" key="3">
    <source>
        <dbReference type="ARBA" id="ARBA00022525"/>
    </source>
</evidence>
<accession>A0A9D5D2G4</accession>
<evidence type="ECO:0000256" key="5">
    <source>
        <dbReference type="ARBA" id="ARBA00023180"/>
    </source>
</evidence>
<dbReference type="GO" id="GO:0016671">
    <property type="term" value="F:oxidoreductase activity, acting on a sulfur group of donors, disulfide as acceptor"/>
    <property type="evidence" value="ECO:0007669"/>
    <property type="project" value="InterPro"/>
</dbReference>
<sequence length="223" mass="24549">MAPRSLSLFSLLLLLLLGHASSRRVSLALYYESLCPYCSAFIVDRLPTIFNNGLISDVDLNLVPYGNAVLGSDGSISCQHGSDECLLNGVEACAISVWPDPQVYFSFVHCVEDLIEKNQYNQWASCFQSTGLESQPVLDCYNKGVGAELEQQYATQTNALQPPHQYVPWVVVDGQPIYGDYNNFEAYICKAFNGELPEACEGHSSMSIQEMKTNQTAGVCSVH</sequence>
<proteinExistence type="inferred from homology"/>
<feature type="chain" id="PRO_5039380745" description="Gamma-interferon-inducible lysosomal thiol reductase" evidence="6">
    <location>
        <begin position="23"/>
        <end position="223"/>
    </location>
</feature>
<dbReference type="InterPro" id="IPR036249">
    <property type="entry name" value="Thioredoxin-like_sf"/>
</dbReference>
<comment type="caution">
    <text evidence="7">The sequence shown here is derived from an EMBL/GenBank/DDBJ whole genome shotgun (WGS) entry which is preliminary data.</text>
</comment>
<dbReference type="Pfam" id="PF03227">
    <property type="entry name" value="GILT"/>
    <property type="match status" value="1"/>
</dbReference>
<dbReference type="PANTHER" id="PTHR13234">
    <property type="entry name" value="GAMMA-INTERFERON INDUCIBLE LYSOSOMAL THIOL REDUCTASE GILT"/>
    <property type="match status" value="1"/>
</dbReference>
<keyword evidence="3" id="KW-0964">Secreted</keyword>
<dbReference type="OrthoDB" id="958254at2759"/>
<dbReference type="Gene3D" id="3.40.30.10">
    <property type="entry name" value="Glutaredoxin"/>
    <property type="match status" value="1"/>
</dbReference>
<protein>
    <recommendedName>
        <fullName evidence="9">Gamma-interferon-inducible lysosomal thiol reductase</fullName>
    </recommendedName>
</protein>
<evidence type="ECO:0000313" key="7">
    <source>
        <dbReference type="EMBL" id="KAJ0983878.1"/>
    </source>
</evidence>
<name>A0A9D5D2G4_9LILI</name>
<evidence type="ECO:0000256" key="2">
    <source>
        <dbReference type="ARBA" id="ARBA00005679"/>
    </source>
</evidence>
<comment type="similarity">
    <text evidence="2">Belongs to the GILT family.</text>
</comment>
<evidence type="ECO:0008006" key="9">
    <source>
        <dbReference type="Google" id="ProtNLM"/>
    </source>
</evidence>
<comment type="subcellular location">
    <subcellularLocation>
        <location evidence="1">Secreted</location>
    </subcellularLocation>
</comment>
<evidence type="ECO:0000313" key="8">
    <source>
        <dbReference type="Proteomes" id="UP001085076"/>
    </source>
</evidence>
<evidence type="ECO:0000256" key="6">
    <source>
        <dbReference type="SAM" id="SignalP"/>
    </source>
</evidence>
<dbReference type="EMBL" id="JAGGNH010000001">
    <property type="protein sequence ID" value="KAJ0983878.1"/>
    <property type="molecule type" value="Genomic_DNA"/>
</dbReference>
<feature type="signal peptide" evidence="6">
    <location>
        <begin position="1"/>
        <end position="22"/>
    </location>
</feature>
<keyword evidence="4 6" id="KW-0732">Signal</keyword>
<keyword evidence="8" id="KW-1185">Reference proteome</keyword>
<dbReference type="GO" id="GO:0005576">
    <property type="term" value="C:extracellular region"/>
    <property type="evidence" value="ECO:0007669"/>
    <property type="project" value="UniProtKB-SubCell"/>
</dbReference>
<evidence type="ECO:0000256" key="1">
    <source>
        <dbReference type="ARBA" id="ARBA00004613"/>
    </source>
</evidence>
<keyword evidence="5" id="KW-0325">Glycoprotein</keyword>